<dbReference type="AlphaFoldDB" id="A0A6C0D232"/>
<dbReference type="EMBL" id="MN739518">
    <property type="protein sequence ID" value="QHT10134.1"/>
    <property type="molecule type" value="Genomic_DNA"/>
</dbReference>
<evidence type="ECO:0000313" key="1">
    <source>
        <dbReference type="EMBL" id="QHT10134.1"/>
    </source>
</evidence>
<reference evidence="1" key="1">
    <citation type="journal article" date="2020" name="Nature">
        <title>Giant virus diversity and host interactions through global metagenomics.</title>
        <authorList>
            <person name="Schulz F."/>
            <person name="Roux S."/>
            <person name="Paez-Espino D."/>
            <person name="Jungbluth S."/>
            <person name="Walsh D.A."/>
            <person name="Denef V.J."/>
            <person name="McMahon K.D."/>
            <person name="Konstantinidis K.T."/>
            <person name="Eloe-Fadrosh E.A."/>
            <person name="Kyrpides N.C."/>
            <person name="Woyke T."/>
        </authorList>
    </citation>
    <scope>NUCLEOTIDE SEQUENCE</scope>
    <source>
        <strain evidence="1">GVMAG-M-3300023174-104</strain>
    </source>
</reference>
<accession>A0A6C0D232</accession>
<proteinExistence type="predicted"/>
<sequence>MEGKLEKLVDGVHSLPEDLVDRIAGFMEIPTFQYMEELSHHFTLEWVTVRALKSQSLENGQQRYRSRFLQKIIYFKSDEVDARRILTRILVHREMAGWCDRNPIFISQ</sequence>
<organism evidence="1">
    <name type="scientific">viral metagenome</name>
    <dbReference type="NCBI Taxonomy" id="1070528"/>
    <lineage>
        <taxon>unclassified sequences</taxon>
        <taxon>metagenomes</taxon>
        <taxon>organismal metagenomes</taxon>
    </lineage>
</organism>
<protein>
    <submittedName>
        <fullName evidence="1">Uncharacterized protein</fullName>
    </submittedName>
</protein>
<name>A0A6C0D232_9ZZZZ</name>